<evidence type="ECO:0000313" key="2">
    <source>
        <dbReference type="Proteomes" id="UP001305702"/>
    </source>
</evidence>
<dbReference type="Proteomes" id="UP001305702">
    <property type="component" value="Chromosome"/>
</dbReference>
<dbReference type="EMBL" id="CP130318">
    <property type="protein sequence ID" value="WNQ13921.1"/>
    <property type="molecule type" value="Genomic_DNA"/>
</dbReference>
<dbReference type="KEGG" id="paun:MJA45_13160"/>
<dbReference type="GO" id="GO:0005506">
    <property type="term" value="F:iron ion binding"/>
    <property type="evidence" value="ECO:0007669"/>
    <property type="project" value="UniProtKB-ARBA"/>
</dbReference>
<protein>
    <submittedName>
        <fullName evidence="1">Phytanoyl-CoA dioxygenase family protein</fullName>
    </submittedName>
</protein>
<proteinExistence type="predicted"/>
<dbReference type="InterPro" id="IPR008775">
    <property type="entry name" value="Phytyl_CoA_dOase-like"/>
</dbReference>
<organism evidence="1 2">
    <name type="scientific">Paenibacillus aurantius</name>
    <dbReference type="NCBI Taxonomy" id="2918900"/>
    <lineage>
        <taxon>Bacteria</taxon>
        <taxon>Bacillati</taxon>
        <taxon>Bacillota</taxon>
        <taxon>Bacilli</taxon>
        <taxon>Bacillales</taxon>
        <taxon>Paenibacillaceae</taxon>
        <taxon>Paenibacillus</taxon>
    </lineage>
</organism>
<dbReference type="Gene3D" id="2.60.120.620">
    <property type="entry name" value="q2cbj1_9rhob like domain"/>
    <property type="match status" value="1"/>
</dbReference>
<dbReference type="Pfam" id="PF05721">
    <property type="entry name" value="PhyH"/>
    <property type="match status" value="1"/>
</dbReference>
<keyword evidence="1" id="KW-0223">Dioxygenase</keyword>
<sequence length="269" mass="30666">MELQQLSEEQKEFYRTNGYLLDLAPVYTEAEMKQLNRDLQELTKRLEPGETMKDIREWHMSSTWLYEICTHPQLLRYVEGILGPNFYVWGSQFFAKAPGSPDTVAWHQDAYYWPLHPHHTVTVWLAFTDVDEENGAMGIIPGSHKAGLIKHRNVSGDSVLTLELEQGTFNESAAKPLRLKAGQVSLHDDAIVHGSPANPSDRWRIGLTIRYSGTKVKCDLSRAPQFRAYLVNGTDEFLHNPQGELPIEKFARLPKEFHIASADEYESGQ</sequence>
<evidence type="ECO:0000313" key="1">
    <source>
        <dbReference type="EMBL" id="WNQ13921.1"/>
    </source>
</evidence>
<keyword evidence="2" id="KW-1185">Reference proteome</keyword>
<dbReference type="RefSeq" id="WP_315607702.1">
    <property type="nucleotide sequence ID" value="NZ_CP130318.1"/>
</dbReference>
<keyword evidence="1" id="KW-0560">Oxidoreductase</keyword>
<dbReference type="PANTHER" id="PTHR20883">
    <property type="entry name" value="PHYTANOYL-COA DIOXYGENASE DOMAIN CONTAINING 1"/>
    <property type="match status" value="1"/>
</dbReference>
<accession>A0AA96LKU0</accession>
<dbReference type="GO" id="GO:0016706">
    <property type="term" value="F:2-oxoglutarate-dependent dioxygenase activity"/>
    <property type="evidence" value="ECO:0007669"/>
    <property type="project" value="UniProtKB-ARBA"/>
</dbReference>
<name>A0AA96LKU0_9BACL</name>
<dbReference type="SUPFAM" id="SSF51197">
    <property type="entry name" value="Clavaminate synthase-like"/>
    <property type="match status" value="1"/>
</dbReference>
<gene>
    <name evidence="1" type="ORF">MJA45_13160</name>
</gene>
<dbReference type="AlphaFoldDB" id="A0AA96LKU0"/>
<dbReference type="PANTHER" id="PTHR20883:SF48">
    <property type="entry name" value="ECTOINE DIOXYGENASE"/>
    <property type="match status" value="1"/>
</dbReference>
<reference evidence="1 2" key="1">
    <citation type="submission" date="2022-02" db="EMBL/GenBank/DDBJ databases">
        <title>Paenibacillus sp. MBLB1776 Whole Genome Shotgun Sequencing.</title>
        <authorList>
            <person name="Hwang C.Y."/>
            <person name="Cho E.-S."/>
            <person name="Seo M.-J."/>
        </authorList>
    </citation>
    <scope>NUCLEOTIDE SEQUENCE [LARGE SCALE GENOMIC DNA]</scope>
    <source>
        <strain evidence="1 2">MBLB1776</strain>
    </source>
</reference>